<dbReference type="PANTHER" id="PTHR22748">
    <property type="entry name" value="AP ENDONUCLEASE"/>
    <property type="match status" value="1"/>
</dbReference>
<keyword evidence="4 10" id="KW-0479">Metal-binding</keyword>
<proteinExistence type="inferred from homology"/>
<feature type="binding site" evidence="10">
    <location>
        <position position="91"/>
    </location>
    <ligand>
        <name>Mg(2+)</name>
        <dbReference type="ChEBI" id="CHEBI:18420"/>
        <label>1</label>
    </ligand>
</feature>
<evidence type="ECO:0000259" key="12">
    <source>
        <dbReference type="Pfam" id="PF03372"/>
    </source>
</evidence>
<evidence type="ECO:0000256" key="3">
    <source>
        <dbReference type="ARBA" id="ARBA00012115"/>
    </source>
</evidence>
<feature type="site" description="Interaction with DNA substrate" evidence="11">
    <location>
        <position position="177"/>
    </location>
</feature>
<keyword evidence="5" id="KW-0227">DNA damage</keyword>
<dbReference type="SUPFAM" id="SSF56219">
    <property type="entry name" value="DNase I-like"/>
    <property type="match status" value="1"/>
</dbReference>
<evidence type="ECO:0000256" key="7">
    <source>
        <dbReference type="ARBA" id="ARBA00022842"/>
    </source>
</evidence>
<keyword evidence="6" id="KW-0378">Hydrolase</keyword>
<feature type="site" description="Important for catalytic activity" evidence="11">
    <location>
        <position position="152"/>
    </location>
</feature>
<dbReference type="GeneTree" id="ENSGT00950000183016"/>
<dbReference type="InterPro" id="IPR004808">
    <property type="entry name" value="AP_endonuc_1"/>
</dbReference>
<comment type="catalytic activity">
    <reaction evidence="1">
        <text>Exonucleolytic cleavage in the 3'- to 5'-direction to yield nucleoside 5'-phosphates.</text>
        <dbReference type="EC" id="3.1.11.2"/>
    </reaction>
</comment>
<reference evidence="13" key="1">
    <citation type="submission" date="2025-08" db="UniProtKB">
        <authorList>
            <consortium name="Ensembl"/>
        </authorList>
    </citation>
    <scope>IDENTIFICATION</scope>
</reference>
<comment type="cofactor">
    <cofactor evidence="10">
        <name>Mg(2+)</name>
        <dbReference type="ChEBI" id="CHEBI:18420"/>
    </cofactor>
    <cofactor evidence="10">
        <name>Mn(2+)</name>
        <dbReference type="ChEBI" id="CHEBI:29035"/>
    </cofactor>
    <text evidence="10">Probably binds two magnesium or manganese ions per subunit.</text>
</comment>
<protein>
    <recommendedName>
        <fullName evidence="3">exodeoxyribonuclease III</fullName>
        <ecNumber evidence="3">3.1.11.2</ecNumber>
    </recommendedName>
</protein>
<feature type="active site" description="Proton acceptor" evidence="9">
    <location>
        <position position="177"/>
    </location>
</feature>
<evidence type="ECO:0000256" key="6">
    <source>
        <dbReference type="ARBA" id="ARBA00022801"/>
    </source>
</evidence>
<evidence type="ECO:0000256" key="5">
    <source>
        <dbReference type="ARBA" id="ARBA00022763"/>
    </source>
</evidence>
<keyword evidence="8" id="KW-0234">DNA repair</keyword>
<dbReference type="Pfam" id="PF03372">
    <property type="entry name" value="Exo_endo_phos"/>
    <property type="match status" value="1"/>
</dbReference>
<evidence type="ECO:0000256" key="11">
    <source>
        <dbReference type="PIRSR" id="PIRSR604808-3"/>
    </source>
</evidence>
<reference evidence="13" key="2">
    <citation type="submission" date="2025-09" db="UniProtKB">
        <authorList>
            <consortium name="Ensembl"/>
        </authorList>
    </citation>
    <scope>IDENTIFICATION</scope>
</reference>
<evidence type="ECO:0000256" key="10">
    <source>
        <dbReference type="PIRSR" id="PIRSR604808-2"/>
    </source>
</evidence>
<dbReference type="GO" id="GO:0046872">
    <property type="term" value="F:metal ion binding"/>
    <property type="evidence" value="ECO:0007669"/>
    <property type="project" value="UniProtKB-KW"/>
</dbReference>
<dbReference type="EC" id="3.1.11.2" evidence="3"/>
<evidence type="ECO:0000256" key="2">
    <source>
        <dbReference type="ARBA" id="ARBA00007092"/>
    </source>
</evidence>
<evidence type="ECO:0000313" key="13">
    <source>
        <dbReference type="Ensembl" id="ENSFHEP00000025509.1"/>
    </source>
</evidence>
<dbReference type="GO" id="GO:0008311">
    <property type="term" value="F:double-stranded DNA 3'-5' DNA exonuclease activity"/>
    <property type="evidence" value="ECO:0007669"/>
    <property type="project" value="UniProtKB-EC"/>
</dbReference>
<feature type="active site" description="Proton donor/acceptor" evidence="9">
    <location>
        <position position="89"/>
    </location>
</feature>
<keyword evidence="7 10" id="KW-0460">Magnesium</keyword>
<feature type="binding site" evidence="10">
    <location>
        <position position="176"/>
    </location>
    <ligand>
        <name>Mg(2+)</name>
        <dbReference type="ChEBI" id="CHEBI:18420"/>
        <label>1</label>
    </ligand>
</feature>
<dbReference type="InterPro" id="IPR036691">
    <property type="entry name" value="Endo/exonu/phosph_ase_sf"/>
</dbReference>
<name>A0A3Q2QFH5_FUNHE</name>
<dbReference type="CDD" id="cd09076">
    <property type="entry name" value="L1-EN"/>
    <property type="match status" value="1"/>
</dbReference>
<sequence length="314" mass="36441">EWVGQEYHSTLSSRKRGVSILIRKNIDCQIHKHVSHKEGRWVILDATLEGQRMTIANIYAPKAVDPNFFHEICNLIRDMGNNNIFIGGDFNQVRDLIMDKSSQSTQTNTVGVLALDVLSEELGLVVIWRLLHPTEKDFTFFSHPDSSYSRIDYFLISRDMVSQVLSSTIGNIVLSDHAPVDIVLHPLERAEKSMRWRFNNCMLNGEENCNFIKSEMQEFWKHNEGSIEDHGVMWDAFKSFLRGRIIQRSSFIKKIESQRLLKLETDIKLLEKQYSKRQDSNTWGKILEVFTIETLYSFKQTYSAQSDRNSGNFP</sequence>
<dbReference type="Ensembl" id="ENSFHET00000005043.1">
    <property type="protein sequence ID" value="ENSFHEP00000025509.1"/>
    <property type="gene ID" value="ENSFHEG00000007784.1"/>
</dbReference>
<feature type="binding site" evidence="10">
    <location>
        <position position="89"/>
    </location>
    <ligand>
        <name>Mg(2+)</name>
        <dbReference type="ChEBI" id="CHEBI:18420"/>
        <label>1</label>
    </ligand>
</feature>
<comment type="similarity">
    <text evidence="2">Belongs to the DNA repair enzymes AP/ExoA family.</text>
</comment>
<feature type="domain" description="Endonuclease/exonuclease/phosphatase" evidence="12">
    <location>
        <begin position="14"/>
        <end position="177"/>
    </location>
</feature>
<dbReference type="Proteomes" id="UP000265000">
    <property type="component" value="Unplaced"/>
</dbReference>
<evidence type="ECO:0000256" key="8">
    <source>
        <dbReference type="ARBA" id="ARBA00023204"/>
    </source>
</evidence>
<keyword evidence="10" id="KW-0464">Manganese</keyword>
<keyword evidence="14" id="KW-1185">Reference proteome</keyword>
<dbReference type="GO" id="GO:0006284">
    <property type="term" value="P:base-excision repair"/>
    <property type="evidence" value="ECO:0007669"/>
    <property type="project" value="TreeGrafter"/>
</dbReference>
<feature type="binding site" evidence="10">
    <location>
        <position position="177"/>
    </location>
    <ligand>
        <name>Mg(2+)</name>
        <dbReference type="ChEBI" id="CHEBI:18420"/>
        <label>1</label>
    </ligand>
</feature>
<evidence type="ECO:0000256" key="4">
    <source>
        <dbReference type="ARBA" id="ARBA00022723"/>
    </source>
</evidence>
<evidence type="ECO:0000313" key="14">
    <source>
        <dbReference type="Proteomes" id="UP000265000"/>
    </source>
</evidence>
<dbReference type="STRING" id="8078.ENSFHEP00000025509"/>
<dbReference type="AlphaFoldDB" id="A0A3Q2QFH5"/>
<accession>A0A3Q2QFH5</accession>
<evidence type="ECO:0000256" key="9">
    <source>
        <dbReference type="PIRSR" id="PIRSR604808-1"/>
    </source>
</evidence>
<organism evidence="13 14">
    <name type="scientific">Fundulus heteroclitus</name>
    <name type="common">Killifish</name>
    <name type="synonym">Mummichog</name>
    <dbReference type="NCBI Taxonomy" id="8078"/>
    <lineage>
        <taxon>Eukaryota</taxon>
        <taxon>Metazoa</taxon>
        <taxon>Chordata</taxon>
        <taxon>Craniata</taxon>
        <taxon>Vertebrata</taxon>
        <taxon>Euteleostomi</taxon>
        <taxon>Actinopterygii</taxon>
        <taxon>Neopterygii</taxon>
        <taxon>Teleostei</taxon>
        <taxon>Neoteleostei</taxon>
        <taxon>Acanthomorphata</taxon>
        <taxon>Ovalentaria</taxon>
        <taxon>Atherinomorphae</taxon>
        <taxon>Cyprinodontiformes</taxon>
        <taxon>Fundulidae</taxon>
        <taxon>Fundulus</taxon>
    </lineage>
</organism>
<dbReference type="GO" id="GO:0005634">
    <property type="term" value="C:nucleus"/>
    <property type="evidence" value="ECO:0007669"/>
    <property type="project" value="TreeGrafter"/>
</dbReference>
<dbReference type="InterPro" id="IPR005135">
    <property type="entry name" value="Endo/exonuclease/phosphatase"/>
</dbReference>
<dbReference type="Gene3D" id="3.60.10.10">
    <property type="entry name" value="Endonuclease/exonuclease/phosphatase"/>
    <property type="match status" value="1"/>
</dbReference>
<dbReference type="PANTHER" id="PTHR22748:SF26">
    <property type="entry name" value="ENDONUCLEASE_EXONUCLEASE_PHOSPHATASE DOMAIN-CONTAINING PROTEIN"/>
    <property type="match status" value="1"/>
</dbReference>
<evidence type="ECO:0000256" key="1">
    <source>
        <dbReference type="ARBA" id="ARBA00000493"/>
    </source>
</evidence>
<feature type="active site" evidence="9">
    <location>
        <position position="59"/>
    </location>
</feature>
<dbReference type="GO" id="GO:0008081">
    <property type="term" value="F:phosphoric diester hydrolase activity"/>
    <property type="evidence" value="ECO:0007669"/>
    <property type="project" value="TreeGrafter"/>
</dbReference>
<feature type="site" description="Transition state stabilizer" evidence="11">
    <location>
        <position position="91"/>
    </location>
</feature>
<dbReference type="GO" id="GO:0003906">
    <property type="term" value="F:DNA-(apurinic or apyrimidinic site) endonuclease activity"/>
    <property type="evidence" value="ECO:0007669"/>
    <property type="project" value="TreeGrafter"/>
</dbReference>